<organism evidence="1 2">
    <name type="scientific">Nepenthes gracilis</name>
    <name type="common">Slender pitcher plant</name>
    <dbReference type="NCBI Taxonomy" id="150966"/>
    <lineage>
        <taxon>Eukaryota</taxon>
        <taxon>Viridiplantae</taxon>
        <taxon>Streptophyta</taxon>
        <taxon>Embryophyta</taxon>
        <taxon>Tracheophyta</taxon>
        <taxon>Spermatophyta</taxon>
        <taxon>Magnoliopsida</taxon>
        <taxon>eudicotyledons</taxon>
        <taxon>Gunneridae</taxon>
        <taxon>Pentapetalae</taxon>
        <taxon>Caryophyllales</taxon>
        <taxon>Nepenthaceae</taxon>
        <taxon>Nepenthes</taxon>
    </lineage>
</organism>
<proteinExistence type="predicted"/>
<protein>
    <submittedName>
        <fullName evidence="1">Uncharacterized protein</fullName>
    </submittedName>
</protein>
<comment type="caution">
    <text evidence="1">The sequence shown here is derived from an EMBL/GenBank/DDBJ whole genome shotgun (WGS) entry which is preliminary data.</text>
</comment>
<dbReference type="EMBL" id="BSYO01000025">
    <property type="protein sequence ID" value="GMH22994.1"/>
    <property type="molecule type" value="Genomic_DNA"/>
</dbReference>
<reference evidence="1" key="1">
    <citation type="submission" date="2023-05" db="EMBL/GenBank/DDBJ databases">
        <title>Nepenthes gracilis genome sequencing.</title>
        <authorList>
            <person name="Fukushima K."/>
        </authorList>
    </citation>
    <scope>NUCLEOTIDE SEQUENCE</scope>
    <source>
        <strain evidence="1">SING2019-196</strain>
    </source>
</reference>
<evidence type="ECO:0000313" key="1">
    <source>
        <dbReference type="EMBL" id="GMH22994.1"/>
    </source>
</evidence>
<dbReference type="Proteomes" id="UP001279734">
    <property type="component" value="Unassembled WGS sequence"/>
</dbReference>
<keyword evidence="2" id="KW-1185">Reference proteome</keyword>
<accession>A0AAD3Y0F4</accession>
<dbReference type="AlphaFoldDB" id="A0AAD3Y0F4"/>
<gene>
    <name evidence="1" type="ORF">Nepgr_024837</name>
</gene>
<evidence type="ECO:0000313" key="2">
    <source>
        <dbReference type="Proteomes" id="UP001279734"/>
    </source>
</evidence>
<name>A0AAD3Y0F4_NEPGR</name>
<sequence length="101" mass="10800">MYVGLHSFLKLECYADCDFQIVSAAGNFWLMLAVGSGGRGCLLCMVRSSGPPSIPLSNNASHGIVKTKQKNQNREWEAMSITIGTISQSATAPPPPPPPPR</sequence>